<gene>
    <name evidence="1" type="ORF">SAMN05216447_10218</name>
</gene>
<evidence type="ECO:0008006" key="3">
    <source>
        <dbReference type="Google" id="ProtNLM"/>
    </source>
</evidence>
<reference evidence="1 2" key="1">
    <citation type="submission" date="2016-10" db="EMBL/GenBank/DDBJ databases">
        <authorList>
            <person name="Varghese N."/>
            <person name="Submissions S."/>
        </authorList>
    </citation>
    <scope>NUCLEOTIDE SEQUENCE [LARGE SCALE GENOMIC DNA]</scope>
    <source>
        <strain evidence="1 2">WCP15</strain>
    </source>
</reference>
<dbReference type="EMBL" id="FNWT01000002">
    <property type="protein sequence ID" value="SEH41434.1"/>
    <property type="molecule type" value="Genomic_DNA"/>
</dbReference>
<dbReference type="Proteomes" id="UP000199135">
    <property type="component" value="Unassembled WGS sequence"/>
</dbReference>
<keyword evidence="2" id="KW-1185">Reference proteome</keyword>
<proteinExistence type="predicted"/>
<protein>
    <recommendedName>
        <fullName evidence="3">YolD-like protein</fullName>
    </recommendedName>
</protein>
<name>A0A1H6I4W2_9ACTN</name>
<comment type="caution">
    <text evidence="1">The sequence shown here is derived from an EMBL/GenBank/DDBJ whole genome shotgun (WGS) entry which is preliminary data.</text>
</comment>
<sequence>MEYDSRRRVVARPHMSMSERAKIFIPFDALKGFREELERREHKVMASDAPELMEERCDEISRELASLSRGDEVVVAHFSDGYSRRTLGSFSSLDQARGEVLIAGESIALSSIVDLSVLGRDCEDA</sequence>
<evidence type="ECO:0000313" key="2">
    <source>
        <dbReference type="Proteomes" id="UP000199135"/>
    </source>
</evidence>
<dbReference type="RefSeq" id="WP_090991425.1">
    <property type="nucleotide sequence ID" value="NZ_FNWT01000002.1"/>
</dbReference>
<evidence type="ECO:0000313" key="1">
    <source>
        <dbReference type="EMBL" id="SEH41434.1"/>
    </source>
</evidence>
<organism evidence="1 2">
    <name type="scientific">Parafannyhessea umbonata</name>
    <dbReference type="NCBI Taxonomy" id="604330"/>
    <lineage>
        <taxon>Bacteria</taxon>
        <taxon>Bacillati</taxon>
        <taxon>Actinomycetota</taxon>
        <taxon>Coriobacteriia</taxon>
        <taxon>Coriobacteriales</taxon>
        <taxon>Atopobiaceae</taxon>
        <taxon>Parafannyhessea</taxon>
    </lineage>
</organism>
<accession>A0A1H6I4W2</accession>